<dbReference type="GO" id="GO:0031640">
    <property type="term" value="P:killing of cells of another organism"/>
    <property type="evidence" value="ECO:0007669"/>
    <property type="project" value="UniProtKB-KW"/>
</dbReference>
<organism evidence="7 8">
    <name type="scientific">Polycladospora coralii</name>
    <dbReference type="NCBI Taxonomy" id="2771432"/>
    <lineage>
        <taxon>Bacteria</taxon>
        <taxon>Bacillati</taxon>
        <taxon>Bacillota</taxon>
        <taxon>Bacilli</taxon>
        <taxon>Bacillales</taxon>
        <taxon>Thermoactinomycetaceae</taxon>
        <taxon>Polycladospora</taxon>
    </lineage>
</organism>
<proteinExistence type="inferred from homology"/>
<dbReference type="EC" id="3.1.4.12" evidence="7"/>
<reference evidence="7" key="1">
    <citation type="submission" date="2020-09" db="EMBL/GenBank/DDBJ databases">
        <title>A novel bacterium of genus Hazenella, isolated from South China Sea.</title>
        <authorList>
            <person name="Huang H."/>
            <person name="Mo K."/>
            <person name="Hu Y."/>
        </authorList>
    </citation>
    <scope>NUCLEOTIDE SEQUENCE</scope>
    <source>
        <strain evidence="7">IB182357</strain>
    </source>
</reference>
<evidence type="ECO:0000256" key="3">
    <source>
        <dbReference type="ARBA" id="ARBA00022735"/>
    </source>
</evidence>
<comment type="similarity">
    <text evidence="1">Belongs to the neutral sphingomyelinase family.</text>
</comment>
<dbReference type="InterPro" id="IPR017766">
    <property type="entry name" value="Sphingomyelinase/PLipase_C"/>
</dbReference>
<accession>A0A926RTF7</accession>
<feature type="chain" id="PRO_5038081679" evidence="5">
    <location>
        <begin position="30"/>
        <end position="322"/>
    </location>
</feature>
<evidence type="ECO:0000256" key="4">
    <source>
        <dbReference type="ARBA" id="ARBA00022801"/>
    </source>
</evidence>
<feature type="domain" description="Endonuclease/exonuclease/phosphatase" evidence="6">
    <location>
        <begin position="63"/>
        <end position="314"/>
    </location>
</feature>
<evidence type="ECO:0000256" key="5">
    <source>
        <dbReference type="SAM" id="SignalP"/>
    </source>
</evidence>
<keyword evidence="3" id="KW-0204">Cytolysis</keyword>
<sequence length="322" mass="36976">MKKKKSNKIIFFLLSIFLSTALYPTQSHADEANDVSDFKILQHNVFFLPKQISWWKPNTRAKLISESEFIKGQDAIIFNELFDNKSSEILMDSLKDDYEYQTSVLGRSKNGWDQTLGSYSNFVPEDGGVAILSKWPIEEKVQYVYKEACGADYYSNKGFVYTKINKKGENIHIIGTHMQATQESGCKNGEPAKVRNAQFNEMRKFIEEKDIPKSETIIIGGDMNVMKSDTEEYQSMLDILNVGDPTYTGHTGTWDPETNAIAGYSYPDYASQHLDYIFIEKDHAQFGDWVNEALNIKSPKWTAITNEYDEYSDHYPVRAYIK</sequence>
<keyword evidence="4 7" id="KW-0378">Hydrolase</keyword>
<evidence type="ECO:0000259" key="6">
    <source>
        <dbReference type="Pfam" id="PF03372"/>
    </source>
</evidence>
<dbReference type="Pfam" id="PF03372">
    <property type="entry name" value="Exo_endo_phos"/>
    <property type="match status" value="1"/>
</dbReference>
<dbReference type="CDD" id="cd09078">
    <property type="entry name" value="nSMase"/>
    <property type="match status" value="1"/>
</dbReference>
<evidence type="ECO:0000313" key="7">
    <source>
        <dbReference type="EMBL" id="MBD1372765.1"/>
    </source>
</evidence>
<dbReference type="PANTHER" id="PTHR16320:SF23">
    <property type="entry name" value="SPHINGOMYELINASE C 1"/>
    <property type="match status" value="1"/>
</dbReference>
<dbReference type="GO" id="GO:0004767">
    <property type="term" value="F:sphingomyelin phosphodiesterase activity"/>
    <property type="evidence" value="ECO:0007669"/>
    <property type="project" value="UniProtKB-EC"/>
</dbReference>
<evidence type="ECO:0000256" key="1">
    <source>
        <dbReference type="ARBA" id="ARBA00006335"/>
    </source>
</evidence>
<dbReference type="PANTHER" id="PTHR16320">
    <property type="entry name" value="SPHINGOMYELINASE FAMILY MEMBER"/>
    <property type="match status" value="1"/>
</dbReference>
<comment type="caution">
    <text evidence="7">The sequence shown here is derived from an EMBL/GenBank/DDBJ whole genome shotgun (WGS) entry which is preliminary data.</text>
</comment>
<dbReference type="Proteomes" id="UP000661691">
    <property type="component" value="Unassembled WGS sequence"/>
</dbReference>
<gene>
    <name evidence="7" type="primary">sph</name>
    <name evidence="7" type="ORF">IC620_10390</name>
</gene>
<protein>
    <submittedName>
        <fullName evidence="7">Sphingomyelin phosphodiesterase</fullName>
        <ecNumber evidence="7">3.1.4.12</ecNumber>
    </submittedName>
</protein>
<dbReference type="GO" id="GO:0005576">
    <property type="term" value="C:extracellular region"/>
    <property type="evidence" value="ECO:0007669"/>
    <property type="project" value="InterPro"/>
</dbReference>
<dbReference type="Gene3D" id="3.60.10.10">
    <property type="entry name" value="Endonuclease/exonuclease/phosphatase"/>
    <property type="match status" value="1"/>
</dbReference>
<dbReference type="SUPFAM" id="SSF56219">
    <property type="entry name" value="DNase I-like"/>
    <property type="match status" value="1"/>
</dbReference>
<keyword evidence="2 5" id="KW-0732">Signal</keyword>
<dbReference type="InterPro" id="IPR038772">
    <property type="entry name" value="Sph/SMPD2-like"/>
</dbReference>
<evidence type="ECO:0000256" key="2">
    <source>
        <dbReference type="ARBA" id="ARBA00022729"/>
    </source>
</evidence>
<dbReference type="InterPro" id="IPR036691">
    <property type="entry name" value="Endo/exonu/phosph_ase_sf"/>
</dbReference>
<name>A0A926RTF7_9BACL</name>
<dbReference type="EMBL" id="JACXAH010000013">
    <property type="protein sequence ID" value="MBD1372765.1"/>
    <property type="molecule type" value="Genomic_DNA"/>
</dbReference>
<feature type="signal peptide" evidence="5">
    <location>
        <begin position="1"/>
        <end position="29"/>
    </location>
</feature>
<dbReference type="AlphaFoldDB" id="A0A926RTF7"/>
<keyword evidence="8" id="KW-1185">Reference proteome</keyword>
<dbReference type="NCBIfam" id="TIGR03395">
    <property type="entry name" value="sphingomy"/>
    <property type="match status" value="1"/>
</dbReference>
<dbReference type="RefSeq" id="WP_191142137.1">
    <property type="nucleotide sequence ID" value="NZ_JACXAH010000013.1"/>
</dbReference>
<keyword evidence="3" id="KW-0354">Hemolysis</keyword>
<dbReference type="InterPro" id="IPR005135">
    <property type="entry name" value="Endo/exonuclease/phosphatase"/>
</dbReference>
<evidence type="ECO:0000313" key="8">
    <source>
        <dbReference type="Proteomes" id="UP000661691"/>
    </source>
</evidence>